<keyword evidence="2" id="KW-0732">Signal</keyword>
<feature type="region of interest" description="Disordered" evidence="1">
    <location>
        <begin position="175"/>
        <end position="288"/>
    </location>
</feature>
<dbReference type="Pfam" id="PF00497">
    <property type="entry name" value="SBP_bac_3"/>
    <property type="match status" value="1"/>
</dbReference>
<protein>
    <submittedName>
        <fullName evidence="4">ABC-type amino acid transport substrate-binding protein</fullName>
    </submittedName>
</protein>
<dbReference type="Gene3D" id="3.40.190.10">
    <property type="entry name" value="Periplasmic binding protein-like II"/>
    <property type="match status" value="2"/>
</dbReference>
<feature type="compositionally biased region" description="Low complexity" evidence="1">
    <location>
        <begin position="102"/>
        <end position="116"/>
    </location>
</feature>
<feature type="chain" id="PRO_5031139015" evidence="2">
    <location>
        <begin position="20"/>
        <end position="512"/>
    </location>
</feature>
<evidence type="ECO:0000256" key="1">
    <source>
        <dbReference type="SAM" id="MobiDB-lite"/>
    </source>
</evidence>
<feature type="region of interest" description="Disordered" evidence="1">
    <location>
        <begin position="24"/>
        <end position="68"/>
    </location>
</feature>
<evidence type="ECO:0000259" key="3">
    <source>
        <dbReference type="Pfam" id="PF00497"/>
    </source>
</evidence>
<dbReference type="Proteomes" id="UP000555728">
    <property type="component" value="Unassembled WGS sequence"/>
</dbReference>
<comment type="caution">
    <text evidence="4">The sequence shown here is derived from an EMBL/GenBank/DDBJ whole genome shotgun (WGS) entry which is preliminary data.</text>
</comment>
<feature type="compositionally biased region" description="Gly residues" evidence="1">
    <location>
        <begin position="254"/>
        <end position="264"/>
    </location>
</feature>
<name>A0A7W6RYR2_9PROT</name>
<feature type="domain" description="Solute-binding protein family 3/N-terminal" evidence="3">
    <location>
        <begin position="301"/>
        <end position="504"/>
    </location>
</feature>
<reference evidence="4 5" key="1">
    <citation type="submission" date="2020-08" db="EMBL/GenBank/DDBJ databases">
        <title>Genome sequencing of Purple Non-Sulfur Bacteria from various extreme environments.</title>
        <authorList>
            <person name="Mayer M."/>
        </authorList>
    </citation>
    <scope>NUCLEOTIDE SEQUENCE [LARGE SCALE GENOMIC DNA]</scope>
    <source>
        <strain evidence="4 5">JA135</strain>
    </source>
</reference>
<dbReference type="InterPro" id="IPR001638">
    <property type="entry name" value="Solute-binding_3/MltF_N"/>
</dbReference>
<feature type="compositionally biased region" description="Low complexity" evidence="1">
    <location>
        <begin position="228"/>
        <end position="240"/>
    </location>
</feature>
<evidence type="ECO:0000256" key="2">
    <source>
        <dbReference type="SAM" id="SignalP"/>
    </source>
</evidence>
<gene>
    <name evidence="4" type="ORF">GGD88_001326</name>
</gene>
<feature type="compositionally biased region" description="Low complexity" evidence="1">
    <location>
        <begin position="265"/>
        <end position="279"/>
    </location>
</feature>
<sequence>MTRVLVLLVAGAVSGAAWAATDEPAEAAGADRPADPPLTLCTAPWPPFVETVPPPRPPSDKPDPDALGFRETAAGLPGRALASGVPAAGDDHGPVRPPPLPEALADAEAAGPAAPANVSDPTPETARSAPVPQDTRLPVLAVTPLSEVEVVPPPAPVEKRAGRIAQTLAAARRGLAGAGADSAEPDAPVPMDGPLADDTAAEAETDPEIAPTTETGAGPVDPPDPAETEAPAATVAAADANQDPGREPEPEPGPGTGTGTGGEGDLAPSAAPEADSEATTGRDGRPTLRSLQMPTARALMPQGRAGGPLAEVVQAACREAGLDCRIALVPWMRPRSHLEAGTCDAVFPVEDTAESRPYMTFSDPLVESELAFFTMNTGIRSVSDLTEYIVLARGPSQAARHAEAAVGPLYRTALVLGPDLDSLIRRLSALDPADRVALYGNYHVVTRAMDDLDVPIPALNVVRHRGQVFRVGFARNRVPGPVREAFDDGLARIRQTREWQEILEIGALAPLN</sequence>
<feature type="signal peptide" evidence="2">
    <location>
        <begin position="1"/>
        <end position="19"/>
    </location>
</feature>
<dbReference type="SUPFAM" id="SSF53850">
    <property type="entry name" value="Periplasmic binding protein-like II"/>
    <property type="match status" value="1"/>
</dbReference>
<proteinExistence type="predicted"/>
<dbReference type="EMBL" id="JACIGI010000008">
    <property type="protein sequence ID" value="MBB4285607.1"/>
    <property type="molecule type" value="Genomic_DNA"/>
</dbReference>
<organism evidence="4 5">
    <name type="scientific">Roseospira goensis</name>
    <dbReference type="NCBI Taxonomy" id="391922"/>
    <lineage>
        <taxon>Bacteria</taxon>
        <taxon>Pseudomonadati</taxon>
        <taxon>Pseudomonadota</taxon>
        <taxon>Alphaproteobacteria</taxon>
        <taxon>Rhodospirillales</taxon>
        <taxon>Rhodospirillaceae</taxon>
        <taxon>Roseospira</taxon>
    </lineage>
</organism>
<evidence type="ECO:0000313" key="4">
    <source>
        <dbReference type="EMBL" id="MBB4285607.1"/>
    </source>
</evidence>
<keyword evidence="5" id="KW-1185">Reference proteome</keyword>
<accession>A0A7W6RYR2</accession>
<feature type="region of interest" description="Disordered" evidence="1">
    <location>
        <begin position="80"/>
        <end position="132"/>
    </location>
</feature>
<evidence type="ECO:0000313" key="5">
    <source>
        <dbReference type="Proteomes" id="UP000555728"/>
    </source>
</evidence>
<feature type="compositionally biased region" description="Pro residues" evidence="1">
    <location>
        <begin position="44"/>
        <end position="57"/>
    </location>
</feature>
<dbReference type="AlphaFoldDB" id="A0A7W6RYR2"/>